<dbReference type="PROSITE" id="PS00608">
    <property type="entry name" value="GLYCOSYL_HYDROL_F2_2"/>
    <property type="match status" value="1"/>
</dbReference>
<dbReference type="InterPro" id="IPR023230">
    <property type="entry name" value="Glyco_hydro_2_CS"/>
</dbReference>
<dbReference type="EC" id="3.2.1.23" evidence="3 8"/>
<gene>
    <name evidence="10" type="ORF">SAMN02745227_00007</name>
</gene>
<evidence type="ECO:0000256" key="3">
    <source>
        <dbReference type="ARBA" id="ARBA00012756"/>
    </source>
</evidence>
<evidence type="ECO:0000256" key="5">
    <source>
        <dbReference type="ARBA" id="ARBA00022801"/>
    </source>
</evidence>
<dbReference type="InterPro" id="IPR011013">
    <property type="entry name" value="Gal_mutarotase_sf_dom"/>
</dbReference>
<dbReference type="InterPro" id="IPR008979">
    <property type="entry name" value="Galactose-bd-like_sf"/>
</dbReference>
<dbReference type="InterPro" id="IPR013783">
    <property type="entry name" value="Ig-like_fold"/>
</dbReference>
<dbReference type="InterPro" id="IPR014718">
    <property type="entry name" value="GH-type_carb-bd"/>
</dbReference>
<dbReference type="InterPro" id="IPR036156">
    <property type="entry name" value="Beta-gal/glucu_dom_sf"/>
</dbReference>
<dbReference type="InterPro" id="IPR006102">
    <property type="entry name" value="Ig-like_GH2"/>
</dbReference>
<name>A0A1M6K6U6_9FIRM</name>
<comment type="catalytic activity">
    <reaction evidence="1 8">
        <text>Hydrolysis of terminal non-reducing beta-D-galactose residues in beta-D-galactosides.</text>
        <dbReference type="EC" id="3.2.1.23"/>
    </reaction>
</comment>
<dbReference type="GO" id="GO:0009341">
    <property type="term" value="C:beta-galactosidase complex"/>
    <property type="evidence" value="ECO:0007669"/>
    <property type="project" value="InterPro"/>
</dbReference>
<dbReference type="Gene3D" id="2.60.40.10">
    <property type="entry name" value="Immunoglobulins"/>
    <property type="match status" value="2"/>
</dbReference>
<evidence type="ECO:0000256" key="2">
    <source>
        <dbReference type="ARBA" id="ARBA00007401"/>
    </source>
</evidence>
<keyword evidence="11" id="KW-1185">Reference proteome</keyword>
<dbReference type="OrthoDB" id="9762066at2"/>
<dbReference type="Pfam" id="PF16353">
    <property type="entry name" value="LacZ_4"/>
    <property type="match status" value="1"/>
</dbReference>
<dbReference type="InterPro" id="IPR006104">
    <property type="entry name" value="Glyco_hydro_2_N"/>
</dbReference>
<dbReference type="InterPro" id="IPR004199">
    <property type="entry name" value="B-gal_small/dom_5"/>
</dbReference>
<dbReference type="EMBL" id="FRAI01000005">
    <property type="protein sequence ID" value="SHJ54563.1"/>
    <property type="molecule type" value="Genomic_DNA"/>
</dbReference>
<evidence type="ECO:0000256" key="7">
    <source>
        <dbReference type="ARBA" id="ARBA00032230"/>
    </source>
</evidence>
<dbReference type="InterPro" id="IPR006101">
    <property type="entry name" value="Glyco_hydro_2"/>
</dbReference>
<dbReference type="Gene3D" id="3.20.20.80">
    <property type="entry name" value="Glycosidases"/>
    <property type="match status" value="1"/>
</dbReference>
<protein>
    <recommendedName>
        <fullName evidence="4 8">Beta-galactosidase</fullName>
        <ecNumber evidence="3 8">3.2.1.23</ecNumber>
    </recommendedName>
    <alternativeName>
        <fullName evidence="7 8">Lactase</fullName>
    </alternativeName>
</protein>
<dbReference type="InterPro" id="IPR017853">
    <property type="entry name" value="GH"/>
</dbReference>
<dbReference type="InterPro" id="IPR050347">
    <property type="entry name" value="Bact_Beta-galactosidase"/>
</dbReference>
<dbReference type="Pfam" id="PF02929">
    <property type="entry name" value="Bgal_small_N"/>
    <property type="match status" value="1"/>
</dbReference>
<keyword evidence="5 8" id="KW-0378">Hydrolase</keyword>
<dbReference type="InterPro" id="IPR023232">
    <property type="entry name" value="Glyco_hydro_2_AS"/>
</dbReference>
<evidence type="ECO:0000256" key="1">
    <source>
        <dbReference type="ARBA" id="ARBA00001412"/>
    </source>
</evidence>
<dbReference type="GO" id="GO:0030246">
    <property type="term" value="F:carbohydrate binding"/>
    <property type="evidence" value="ECO:0007669"/>
    <property type="project" value="InterPro"/>
</dbReference>
<dbReference type="InterPro" id="IPR006103">
    <property type="entry name" value="Glyco_hydro_2_cat"/>
</dbReference>
<keyword evidence="6 8" id="KW-0326">Glycosidase</keyword>
<dbReference type="GO" id="GO:0004565">
    <property type="term" value="F:beta-galactosidase activity"/>
    <property type="evidence" value="ECO:0007669"/>
    <property type="project" value="UniProtKB-EC"/>
</dbReference>
<dbReference type="SMART" id="SM01038">
    <property type="entry name" value="Bgal_small_N"/>
    <property type="match status" value="1"/>
</dbReference>
<dbReference type="Proteomes" id="UP000243547">
    <property type="component" value="Unassembled WGS sequence"/>
</dbReference>
<dbReference type="SUPFAM" id="SSF49303">
    <property type="entry name" value="beta-Galactosidase/glucuronidase domain"/>
    <property type="match status" value="2"/>
</dbReference>
<dbReference type="Gene3D" id="2.60.120.260">
    <property type="entry name" value="Galactose-binding domain-like"/>
    <property type="match status" value="1"/>
</dbReference>
<dbReference type="RefSeq" id="WP_072905140.1">
    <property type="nucleotide sequence ID" value="NZ_FRAI01000005.1"/>
</dbReference>
<dbReference type="SUPFAM" id="SSF74650">
    <property type="entry name" value="Galactose mutarotase-like"/>
    <property type="match status" value="1"/>
</dbReference>
<evidence type="ECO:0000256" key="8">
    <source>
        <dbReference type="RuleBase" id="RU361154"/>
    </source>
</evidence>
<dbReference type="GO" id="GO:0005990">
    <property type="term" value="P:lactose catabolic process"/>
    <property type="evidence" value="ECO:0007669"/>
    <property type="project" value="TreeGrafter"/>
</dbReference>
<feature type="domain" description="Beta galactosidase small chain/" evidence="9">
    <location>
        <begin position="752"/>
        <end position="1026"/>
    </location>
</feature>
<dbReference type="PANTHER" id="PTHR46323">
    <property type="entry name" value="BETA-GALACTOSIDASE"/>
    <property type="match status" value="1"/>
</dbReference>
<dbReference type="SUPFAM" id="SSF49785">
    <property type="entry name" value="Galactose-binding domain-like"/>
    <property type="match status" value="1"/>
</dbReference>
<dbReference type="STRING" id="1120989.SAMN02745227_00007"/>
<evidence type="ECO:0000256" key="6">
    <source>
        <dbReference type="ARBA" id="ARBA00023295"/>
    </source>
</evidence>
<dbReference type="Gene3D" id="2.70.98.10">
    <property type="match status" value="1"/>
</dbReference>
<dbReference type="PROSITE" id="PS00719">
    <property type="entry name" value="GLYCOSYL_HYDROL_F2_1"/>
    <property type="match status" value="1"/>
</dbReference>
<dbReference type="InterPro" id="IPR032312">
    <property type="entry name" value="LacZ_4"/>
</dbReference>
<evidence type="ECO:0000259" key="9">
    <source>
        <dbReference type="SMART" id="SM01038"/>
    </source>
</evidence>
<sequence length="1033" mass="120398">MREWENPKIIGINKLPARTPSVSYNSLEAALKEEGENVLLLNGTWKFRWKKDLRDFDEREYLLEENKGAWDDLEVPSVWQLKGYGVPYYLAFDYPPGISKRKREIPKIDPKWNEVGVYFRTFEIPKGWEGKRVFLFFGGVKSAFHLYINGEKVGYSQGSMTPAEFDITSYLKEGTNEVLVVVYRYSDGAYLEDQDMWFFSGIFRDVYLHCQPKSCLYDFFIKTELDKDYIDGQVQLELLLAGQRGEKLEVDVYLAKDPGGELGLMVSEKVELKENTTSFNTSFSVRNPDKWSAEFPNLYSLFIVLKRDGEVLEVKGSRFGFRVVEIKDEQILVNGKPILLKGVNRHDFDPDHGWAVPKERYYQDLYLMKKNNINAIRTSHYPNPKFFYDLCDQLGFYVMDEADLETHGVRRKNVPGDNPLWTEAVVDRMERMVLTNRNHPCIIMWSLGNEAGHGSNFHKMKERAKEIDNTRPFHYEGDYDITVSDVLSRMYPTPQFLERLGRYEEIKISFFENIMNKLAADNKPLKPGQYKGKPVVVCEYAHAMENSLGNFHKYMEVFDKYPNLAGGFIWDFVDQSIRVKDSEGEKWLYGGDFGEEKSHRYFCANGIVAGDRTPHPSLYEVKKGYQNIKIEALDLKGGKFRIKNKFSFTNLNNYRLLWKVSLGEEELIGGEVYPLDVRPGEWWEFSISYSGIEFDNDLEYILTFSLITKEDTPWAEAGYEIAWEQFVIGKYSLPEFPKGEKLTWEVKEQLLVVESDGGKFTVNLNRATVDSIDYGDGNILVSPLKVNYWRALTDNDRGLANFAPKLERLLVDYSWQRAGEQYKVADYRLKGDKGSLTVEFTLKHRNFKRNKVVYRFYRNGNLELQNEVISKREMFRVGFTTRIKRELEGFKWFGKGPHENYIDRNHGGKTLVHFLNIDELYHLYMRPQENGNRTEVRWLEVLDKRGKGIKVWDIGGEYLNFSAWPFSLEDLDKAEHIHELKFSPFITLNIDLKQRGVGGDLPGMAALHEEYKLHKNTLYNVSFMIQPIERRGE</sequence>
<accession>A0A1M6K6U6</accession>
<dbReference type="PANTHER" id="PTHR46323:SF2">
    <property type="entry name" value="BETA-GALACTOSIDASE"/>
    <property type="match status" value="1"/>
</dbReference>
<dbReference type="Pfam" id="PF02837">
    <property type="entry name" value="Glyco_hydro_2_N"/>
    <property type="match status" value="1"/>
</dbReference>
<dbReference type="Pfam" id="PF00703">
    <property type="entry name" value="Glyco_hydro_2"/>
    <property type="match status" value="1"/>
</dbReference>
<organism evidence="10 11">
    <name type="scientific">Anaerobranca californiensis DSM 14826</name>
    <dbReference type="NCBI Taxonomy" id="1120989"/>
    <lineage>
        <taxon>Bacteria</taxon>
        <taxon>Bacillati</taxon>
        <taxon>Bacillota</taxon>
        <taxon>Clostridia</taxon>
        <taxon>Eubacteriales</taxon>
        <taxon>Proteinivoracaceae</taxon>
        <taxon>Anaerobranca</taxon>
    </lineage>
</organism>
<dbReference type="PRINTS" id="PR00132">
    <property type="entry name" value="GLHYDRLASE2"/>
</dbReference>
<dbReference type="SUPFAM" id="SSF51445">
    <property type="entry name" value="(Trans)glycosidases"/>
    <property type="match status" value="1"/>
</dbReference>
<evidence type="ECO:0000313" key="11">
    <source>
        <dbReference type="Proteomes" id="UP000243547"/>
    </source>
</evidence>
<comment type="similarity">
    <text evidence="2 8">Belongs to the glycosyl hydrolase 2 family.</text>
</comment>
<dbReference type="Pfam" id="PF02836">
    <property type="entry name" value="Glyco_hydro_2_C"/>
    <property type="match status" value="1"/>
</dbReference>
<dbReference type="AlphaFoldDB" id="A0A1M6K6U6"/>
<proteinExistence type="inferred from homology"/>
<evidence type="ECO:0000313" key="10">
    <source>
        <dbReference type="EMBL" id="SHJ54563.1"/>
    </source>
</evidence>
<evidence type="ECO:0000256" key="4">
    <source>
        <dbReference type="ARBA" id="ARBA00013303"/>
    </source>
</evidence>
<reference evidence="11" key="1">
    <citation type="submission" date="2016-11" db="EMBL/GenBank/DDBJ databases">
        <authorList>
            <person name="Varghese N."/>
            <person name="Submissions S."/>
        </authorList>
    </citation>
    <scope>NUCLEOTIDE SEQUENCE [LARGE SCALE GENOMIC DNA]</scope>
    <source>
        <strain evidence="11">DSM 14826</strain>
    </source>
</reference>